<comment type="caution">
    <text evidence="2">The sequence shown here is derived from an EMBL/GenBank/DDBJ whole genome shotgun (WGS) entry which is preliminary data.</text>
</comment>
<keyword evidence="3" id="KW-1185">Reference proteome</keyword>
<evidence type="ECO:0000313" key="3">
    <source>
        <dbReference type="Proteomes" id="UP000481861"/>
    </source>
</evidence>
<gene>
    <name evidence="2" type="ORF">BDV95DRAFT_311912</name>
</gene>
<protein>
    <submittedName>
        <fullName evidence="2">Uncharacterized protein</fullName>
    </submittedName>
</protein>
<feature type="compositionally biased region" description="Polar residues" evidence="1">
    <location>
        <begin position="50"/>
        <end position="59"/>
    </location>
</feature>
<dbReference type="Proteomes" id="UP000481861">
    <property type="component" value="Unassembled WGS sequence"/>
</dbReference>
<accession>A0A7C8MDV9</accession>
<dbReference type="OrthoDB" id="8943665at2759"/>
<organism evidence="2 3">
    <name type="scientific">Massariosphaeria phaeospora</name>
    <dbReference type="NCBI Taxonomy" id="100035"/>
    <lineage>
        <taxon>Eukaryota</taxon>
        <taxon>Fungi</taxon>
        <taxon>Dikarya</taxon>
        <taxon>Ascomycota</taxon>
        <taxon>Pezizomycotina</taxon>
        <taxon>Dothideomycetes</taxon>
        <taxon>Pleosporomycetidae</taxon>
        <taxon>Pleosporales</taxon>
        <taxon>Pleosporales incertae sedis</taxon>
        <taxon>Massariosphaeria</taxon>
    </lineage>
</organism>
<sequence>MVGRGRGVGQGAGDVIEGALMASTNGGLRCMMEELQKARPWTAGWPSHGEQVSISNQPSGRPCLPRSDGCPRPGAPMAVSDVVDGRQVLSCHLQGRWPLAAGMALPDAGRRAQLLHCTALHQCGVGRREQNKISTSNDRVGLARCRPASTILSCTSGGERHFCCSAICHQPSAICHLPSAICHLPSAIGHLKRRVSAYLREP</sequence>
<feature type="region of interest" description="Disordered" evidence="1">
    <location>
        <begin position="43"/>
        <end position="64"/>
    </location>
</feature>
<dbReference type="EMBL" id="JAADJZ010000005">
    <property type="protein sequence ID" value="KAF2875239.1"/>
    <property type="molecule type" value="Genomic_DNA"/>
</dbReference>
<dbReference type="AlphaFoldDB" id="A0A7C8MDV9"/>
<evidence type="ECO:0000256" key="1">
    <source>
        <dbReference type="SAM" id="MobiDB-lite"/>
    </source>
</evidence>
<name>A0A7C8MDV9_9PLEO</name>
<evidence type="ECO:0000313" key="2">
    <source>
        <dbReference type="EMBL" id="KAF2875239.1"/>
    </source>
</evidence>
<reference evidence="2 3" key="1">
    <citation type="submission" date="2020-01" db="EMBL/GenBank/DDBJ databases">
        <authorList>
            <consortium name="DOE Joint Genome Institute"/>
            <person name="Haridas S."/>
            <person name="Albert R."/>
            <person name="Binder M."/>
            <person name="Bloem J."/>
            <person name="Labutti K."/>
            <person name="Salamov A."/>
            <person name="Andreopoulos B."/>
            <person name="Baker S.E."/>
            <person name="Barry K."/>
            <person name="Bills G."/>
            <person name="Bluhm B.H."/>
            <person name="Cannon C."/>
            <person name="Castanera R."/>
            <person name="Culley D.E."/>
            <person name="Daum C."/>
            <person name="Ezra D."/>
            <person name="Gonzalez J.B."/>
            <person name="Henrissat B."/>
            <person name="Kuo A."/>
            <person name="Liang C."/>
            <person name="Lipzen A."/>
            <person name="Lutzoni F."/>
            <person name="Magnuson J."/>
            <person name="Mondo S."/>
            <person name="Nolan M."/>
            <person name="Ohm R."/>
            <person name="Pangilinan J."/>
            <person name="Park H.-J.H."/>
            <person name="Ramirez L."/>
            <person name="Alfaro M."/>
            <person name="Sun H."/>
            <person name="Tritt A."/>
            <person name="Yoshinaga Y."/>
            <person name="Zwiers L.-H.L."/>
            <person name="Turgeon B.G."/>
            <person name="Goodwin S.B."/>
            <person name="Spatafora J.W."/>
            <person name="Crous P.W."/>
            <person name="Grigoriev I.V."/>
        </authorList>
    </citation>
    <scope>NUCLEOTIDE SEQUENCE [LARGE SCALE GENOMIC DNA]</scope>
    <source>
        <strain evidence="2 3">CBS 611.86</strain>
    </source>
</reference>
<proteinExistence type="predicted"/>